<dbReference type="EMBL" id="MT141253">
    <property type="protein sequence ID" value="QJA57067.1"/>
    <property type="molecule type" value="Genomic_DNA"/>
</dbReference>
<name>A0A6M3IJ59_9ZZZZ</name>
<accession>A0A6M3IJ59</accession>
<organism evidence="1">
    <name type="scientific">viral metagenome</name>
    <dbReference type="NCBI Taxonomy" id="1070528"/>
    <lineage>
        <taxon>unclassified sequences</taxon>
        <taxon>metagenomes</taxon>
        <taxon>organismal metagenomes</taxon>
    </lineage>
</organism>
<dbReference type="AlphaFoldDB" id="A0A6M3IJ59"/>
<protein>
    <submittedName>
        <fullName evidence="1">Uncharacterized protein</fullName>
    </submittedName>
</protein>
<gene>
    <name evidence="1" type="ORF">MM415B01724_0001</name>
</gene>
<reference evidence="1" key="1">
    <citation type="submission" date="2020-03" db="EMBL/GenBank/DDBJ databases">
        <title>The deep terrestrial virosphere.</title>
        <authorList>
            <person name="Holmfeldt K."/>
            <person name="Nilsson E."/>
            <person name="Simone D."/>
            <person name="Lopez-Fernandez M."/>
            <person name="Wu X."/>
            <person name="de Brujin I."/>
            <person name="Lundin D."/>
            <person name="Andersson A."/>
            <person name="Bertilsson S."/>
            <person name="Dopson M."/>
        </authorList>
    </citation>
    <scope>NUCLEOTIDE SEQUENCE</scope>
    <source>
        <strain evidence="1">MM415B01724</strain>
    </source>
</reference>
<proteinExistence type="predicted"/>
<evidence type="ECO:0000313" key="1">
    <source>
        <dbReference type="EMBL" id="QJA57067.1"/>
    </source>
</evidence>
<sequence length="128" mass="15104">MESEAQKKYNRNYREENREKINAYAFKYRQEHKEKAKAACQKCRKGKREQVINHYGGKCECCGENTFEFLAIDHINGNGRKHRKNIGSASRMIKWLMENNYPEGFRILCHNCNSAIGFYGHCPHKKDK</sequence>